<dbReference type="RefSeq" id="WP_212532851.1">
    <property type="nucleotide sequence ID" value="NZ_JAGSOG010000285.1"/>
</dbReference>
<organism evidence="1 2">
    <name type="scientific">Actinospica durhamensis</name>
    <dbReference type="NCBI Taxonomy" id="1508375"/>
    <lineage>
        <taxon>Bacteria</taxon>
        <taxon>Bacillati</taxon>
        <taxon>Actinomycetota</taxon>
        <taxon>Actinomycetes</taxon>
        <taxon>Catenulisporales</taxon>
        <taxon>Actinospicaceae</taxon>
        <taxon>Actinospica</taxon>
    </lineage>
</organism>
<reference evidence="1" key="1">
    <citation type="submission" date="2021-04" db="EMBL/GenBank/DDBJ databases">
        <title>Genome based classification of Actinospica acidithermotolerans sp. nov., an actinobacterium isolated from an Indonesian hot spring.</title>
        <authorList>
            <person name="Kusuma A.B."/>
            <person name="Putra K.E."/>
            <person name="Nafisah S."/>
            <person name="Loh J."/>
            <person name="Nouioui I."/>
            <person name="Goodfellow M."/>
        </authorList>
    </citation>
    <scope>NUCLEOTIDE SEQUENCE</scope>
    <source>
        <strain evidence="1">CSCA 57</strain>
    </source>
</reference>
<sequence>MPVIAHSLEVRTKAIAMLRNGIGNAEVARALHVPVGTIGAWKHKDRRRSGTLPGRRVSICPRCDPGGRLLNRRSYAYLLGLYLGDGYIGSGKQMREKGVTFLSISCADAWPGLMDECEASIRDVMPGNSVHRVQRPGMHEVKAYSKHWTCLFPQHGPGRKHERPIVLEDWQREIVAQFPERFIGGLIHSDGCRVYNMAVRTRGGKTTRYYYSRYHFTNESPHIRDLFTEALDRLGVRWRYNNRNCVSIARRESVRRLDSFVGPKY</sequence>
<accession>A0A941ISE0</accession>
<evidence type="ECO:0008006" key="3">
    <source>
        <dbReference type="Google" id="ProtNLM"/>
    </source>
</evidence>
<dbReference type="EMBL" id="JAGSOG010000285">
    <property type="protein sequence ID" value="MBR7838394.1"/>
    <property type="molecule type" value="Genomic_DNA"/>
</dbReference>
<keyword evidence="2" id="KW-1185">Reference proteome</keyword>
<proteinExistence type="predicted"/>
<dbReference type="Proteomes" id="UP000675781">
    <property type="component" value="Unassembled WGS sequence"/>
</dbReference>
<evidence type="ECO:0000313" key="1">
    <source>
        <dbReference type="EMBL" id="MBR7838394.1"/>
    </source>
</evidence>
<gene>
    <name evidence="1" type="ORF">KDL01_34310</name>
</gene>
<name>A0A941ISE0_9ACTN</name>
<evidence type="ECO:0000313" key="2">
    <source>
        <dbReference type="Proteomes" id="UP000675781"/>
    </source>
</evidence>
<dbReference type="InterPro" id="IPR027434">
    <property type="entry name" value="Homing_endonucl"/>
</dbReference>
<comment type="caution">
    <text evidence="1">The sequence shown here is derived from an EMBL/GenBank/DDBJ whole genome shotgun (WGS) entry which is preliminary data.</text>
</comment>
<dbReference type="Gene3D" id="3.10.28.10">
    <property type="entry name" value="Homing endonucleases"/>
    <property type="match status" value="1"/>
</dbReference>
<protein>
    <recommendedName>
        <fullName evidence="3">Helix-turn-helix domain-containing protein</fullName>
    </recommendedName>
</protein>
<dbReference type="AlphaFoldDB" id="A0A941ISE0"/>